<evidence type="ECO:0000313" key="1">
    <source>
        <dbReference type="EMBL" id="KAK7952404.1"/>
    </source>
</evidence>
<comment type="caution">
    <text evidence="1">The sequence shown here is derived from an EMBL/GenBank/DDBJ whole genome shotgun (WGS) entry which is preliminary data.</text>
</comment>
<proteinExistence type="predicted"/>
<keyword evidence="2" id="KW-1185">Reference proteome</keyword>
<dbReference type="Proteomes" id="UP001391051">
    <property type="component" value="Unassembled WGS sequence"/>
</dbReference>
<evidence type="ECO:0000313" key="2">
    <source>
        <dbReference type="Proteomes" id="UP001391051"/>
    </source>
</evidence>
<name>A0ABR1QEJ5_9PEZI</name>
<dbReference type="RefSeq" id="XP_066700466.1">
    <property type="nucleotide sequence ID" value="XM_066844354.1"/>
</dbReference>
<protein>
    <submittedName>
        <fullName evidence="1">Uncharacterized protein</fullName>
    </submittedName>
</protein>
<dbReference type="GeneID" id="92077416"/>
<sequence>MSESEVNPWDMVNLLSVSFMFNSATHIILRQSIHLLFGDFDIILRHPADLERFAIHSDHHGATRRLLKLVHESVRRQKTGNSHTGVDLTSGHMPSVLVSQLHELSRIRKLIICFQLIFAKRGSSPVGDMLDFVARFPLARVSENGNEGGLGKLTPNAPYLSDSGTLSISGCTI</sequence>
<organism evidence="1 2">
    <name type="scientific">Apiospora aurea</name>
    <dbReference type="NCBI Taxonomy" id="335848"/>
    <lineage>
        <taxon>Eukaryota</taxon>
        <taxon>Fungi</taxon>
        <taxon>Dikarya</taxon>
        <taxon>Ascomycota</taxon>
        <taxon>Pezizomycotina</taxon>
        <taxon>Sordariomycetes</taxon>
        <taxon>Xylariomycetidae</taxon>
        <taxon>Amphisphaeriales</taxon>
        <taxon>Apiosporaceae</taxon>
        <taxon>Apiospora</taxon>
    </lineage>
</organism>
<reference evidence="1 2" key="1">
    <citation type="submission" date="2023-01" db="EMBL/GenBank/DDBJ databases">
        <title>Analysis of 21 Apiospora genomes using comparative genomics revels a genus with tremendous synthesis potential of carbohydrate active enzymes and secondary metabolites.</title>
        <authorList>
            <person name="Sorensen T."/>
        </authorList>
    </citation>
    <scope>NUCLEOTIDE SEQUENCE [LARGE SCALE GENOMIC DNA]</scope>
    <source>
        <strain evidence="1 2">CBS 24483</strain>
    </source>
</reference>
<gene>
    <name evidence="1" type="ORF">PG986_008132</name>
</gene>
<accession>A0ABR1QEJ5</accession>
<dbReference type="EMBL" id="JAQQWE010000005">
    <property type="protein sequence ID" value="KAK7952404.1"/>
    <property type="molecule type" value="Genomic_DNA"/>
</dbReference>